<evidence type="ECO:0000313" key="7">
    <source>
        <dbReference type="Proteomes" id="UP001596233"/>
    </source>
</evidence>
<reference evidence="7" key="1">
    <citation type="journal article" date="2019" name="Int. J. Syst. Evol. Microbiol.">
        <title>The Global Catalogue of Microorganisms (GCM) 10K type strain sequencing project: providing services to taxonomists for standard genome sequencing and annotation.</title>
        <authorList>
            <consortium name="The Broad Institute Genomics Platform"/>
            <consortium name="The Broad Institute Genome Sequencing Center for Infectious Disease"/>
            <person name="Wu L."/>
            <person name="Ma J."/>
        </authorList>
    </citation>
    <scope>NUCLEOTIDE SEQUENCE [LARGE SCALE GENOMIC DNA]</scope>
    <source>
        <strain evidence="7">PCU 280</strain>
    </source>
</reference>
<dbReference type="Pfam" id="PF04616">
    <property type="entry name" value="Glyco_hydro_43"/>
    <property type="match status" value="1"/>
</dbReference>
<dbReference type="Pfam" id="PF17851">
    <property type="entry name" value="GH43_C2"/>
    <property type="match status" value="1"/>
</dbReference>
<protein>
    <submittedName>
        <fullName evidence="6">Glycoside hydrolase 43 family protein</fullName>
    </submittedName>
</protein>
<proteinExistence type="inferred from homology"/>
<dbReference type="EMBL" id="JBHSTE010000001">
    <property type="protein sequence ID" value="MFC6331837.1"/>
    <property type="molecule type" value="Genomic_DNA"/>
</dbReference>
<accession>A0ABW1UZE5</accession>
<dbReference type="Gene3D" id="2.115.10.20">
    <property type="entry name" value="Glycosyl hydrolase domain, family 43"/>
    <property type="match status" value="1"/>
</dbReference>
<dbReference type="PANTHER" id="PTHR42812">
    <property type="entry name" value="BETA-XYLOSIDASE"/>
    <property type="match status" value="1"/>
</dbReference>
<evidence type="ECO:0000256" key="3">
    <source>
        <dbReference type="ARBA" id="ARBA00023295"/>
    </source>
</evidence>
<dbReference type="RefSeq" id="WP_379231486.1">
    <property type="nucleotide sequence ID" value="NZ_JBHSTE010000001.1"/>
</dbReference>
<gene>
    <name evidence="6" type="ORF">ACFP56_04315</name>
</gene>
<evidence type="ECO:0000256" key="4">
    <source>
        <dbReference type="RuleBase" id="RU361187"/>
    </source>
</evidence>
<dbReference type="InterPro" id="IPR041542">
    <property type="entry name" value="GH43_C2"/>
</dbReference>
<comment type="caution">
    <text evidence="6">The sequence shown here is derived from an EMBL/GenBank/DDBJ whole genome shotgun (WGS) entry which is preliminary data.</text>
</comment>
<dbReference type="PANTHER" id="PTHR42812:SF12">
    <property type="entry name" value="BETA-XYLOSIDASE-RELATED"/>
    <property type="match status" value="1"/>
</dbReference>
<dbReference type="Proteomes" id="UP001596233">
    <property type="component" value="Unassembled WGS sequence"/>
</dbReference>
<dbReference type="InterPro" id="IPR013320">
    <property type="entry name" value="ConA-like_dom_sf"/>
</dbReference>
<organism evidence="6 7">
    <name type="scientific">Paenibacillus septentrionalis</name>
    <dbReference type="NCBI Taxonomy" id="429342"/>
    <lineage>
        <taxon>Bacteria</taxon>
        <taxon>Bacillati</taxon>
        <taxon>Bacillota</taxon>
        <taxon>Bacilli</taxon>
        <taxon>Bacillales</taxon>
        <taxon>Paenibacillaceae</taxon>
        <taxon>Paenibacillus</taxon>
    </lineage>
</organism>
<keyword evidence="7" id="KW-1185">Reference proteome</keyword>
<dbReference type="SUPFAM" id="SSF75005">
    <property type="entry name" value="Arabinanase/levansucrase/invertase"/>
    <property type="match status" value="1"/>
</dbReference>
<dbReference type="InterPro" id="IPR006710">
    <property type="entry name" value="Glyco_hydro_43"/>
</dbReference>
<dbReference type="SUPFAM" id="SSF49899">
    <property type="entry name" value="Concanavalin A-like lectins/glucanases"/>
    <property type="match status" value="1"/>
</dbReference>
<dbReference type="CDD" id="cd09001">
    <property type="entry name" value="GH43_FsAxh1-like"/>
    <property type="match status" value="1"/>
</dbReference>
<name>A0ABW1UZE5_9BACL</name>
<feature type="domain" description="Beta-xylosidase C-terminal Concanavalin A-like" evidence="5">
    <location>
        <begin position="312"/>
        <end position="501"/>
    </location>
</feature>
<sequence length="513" mass="58157">MQTATATVQNPVIWADVPDVDVIYSRQYFYMVSTSMHVMPGCPIMRSKDLNNWEIVNYVFDSLEDNDQHNLVDGKHIYGKGSWAACLREHEGIYYVCFSCNDTGQFYVYRTDDIENGEWQRSVIKHLYHDPSLLFDEGRVFVIYGNGNIHITELTSDLTAVKEGGINQLLLQGETEGIGLRIEGCHAYKINGFYYFFFIEWPRGGNHRRRQVCYRSESLLGPFEHKIVLDDNMGYRNHGVAQGGIVADEHENWFAVLFQDHDAVGRIPVVVPVTWQDGWPIHGINGQVPETFEVPLPFTPTKPIVCSDEFTYEDNKLALQWQWNHNPDNQLWSVTERAGHLRLKTGAVVKSVLHARNTLTQRTEGPACIGTTAIDVSKMKPGDHAGMIALQSGFGTVGVKVDALGNRSVVMTVNDGSGLEEIVEATSIGASDIYLKIEFDFENSVDLATFYYAEVDGEWKPIGRALNMKYTLDHFMGYRIGLFNYASEQSGGYVDVDYFHFYKRIGSEYQQIK</sequence>
<dbReference type="InterPro" id="IPR023296">
    <property type="entry name" value="Glyco_hydro_beta-prop_sf"/>
</dbReference>
<keyword evidence="3 4" id="KW-0326">Glycosidase</keyword>
<evidence type="ECO:0000313" key="6">
    <source>
        <dbReference type="EMBL" id="MFC6331837.1"/>
    </source>
</evidence>
<evidence type="ECO:0000256" key="2">
    <source>
        <dbReference type="ARBA" id="ARBA00022801"/>
    </source>
</evidence>
<keyword evidence="2 4" id="KW-0378">Hydrolase</keyword>
<comment type="similarity">
    <text evidence="1 4">Belongs to the glycosyl hydrolase 43 family.</text>
</comment>
<dbReference type="InterPro" id="IPR051795">
    <property type="entry name" value="Glycosyl_Hydrlase_43"/>
</dbReference>
<evidence type="ECO:0000256" key="1">
    <source>
        <dbReference type="ARBA" id="ARBA00009865"/>
    </source>
</evidence>
<evidence type="ECO:0000259" key="5">
    <source>
        <dbReference type="Pfam" id="PF17851"/>
    </source>
</evidence>
<dbReference type="Gene3D" id="2.60.120.200">
    <property type="match status" value="1"/>
</dbReference>
<dbReference type="GO" id="GO:0016787">
    <property type="term" value="F:hydrolase activity"/>
    <property type="evidence" value="ECO:0007669"/>
    <property type="project" value="UniProtKB-KW"/>
</dbReference>